<reference evidence="1" key="2">
    <citation type="submission" date="2020-01" db="EMBL/GenBank/DDBJ databases">
        <authorList>
            <person name="Hornung B."/>
        </authorList>
    </citation>
    <scope>NUCLEOTIDE SEQUENCE</scope>
    <source>
        <strain evidence="1">PacBioINE</strain>
    </source>
</reference>
<dbReference type="AlphaFoldDB" id="A0A8S0X790"/>
<proteinExistence type="predicted"/>
<dbReference type="Proteomes" id="UP000836597">
    <property type="component" value="Chromosome"/>
</dbReference>
<dbReference type="Proteomes" id="UP001071230">
    <property type="component" value="Unassembled WGS sequence"/>
</dbReference>
<organism evidence="1">
    <name type="scientific">Acididesulfobacillus acetoxydans</name>
    <dbReference type="NCBI Taxonomy" id="1561005"/>
    <lineage>
        <taxon>Bacteria</taxon>
        <taxon>Bacillati</taxon>
        <taxon>Bacillota</taxon>
        <taxon>Clostridia</taxon>
        <taxon>Eubacteriales</taxon>
        <taxon>Peptococcaceae</taxon>
        <taxon>Acididesulfobacillus</taxon>
    </lineage>
</organism>
<sequence length="75" mass="8307">MSLKYAGTTVTQAPKPVELARAITRRQGASKWTTAANCWSVSVGRRAFPRQNWESGWEQLVTERFPLVAAPAGLF</sequence>
<gene>
    <name evidence="2" type="ORF">DEACI_0016</name>
    <name evidence="1" type="ORF">DEACI_3943</name>
</gene>
<protein>
    <submittedName>
        <fullName evidence="1">Uncharacterized protein</fullName>
    </submittedName>
</protein>
<keyword evidence="3" id="KW-1185">Reference proteome</keyword>
<reference evidence="2" key="1">
    <citation type="submission" date="2014-11" db="EMBL/GenBank/DDBJ databases">
        <authorList>
            <person name="Hornung B.V."/>
        </authorList>
    </citation>
    <scope>NUCLEOTIDE SEQUENCE</scope>
    <source>
        <strain evidence="2">INE</strain>
    </source>
</reference>
<name>A0A8S0X790_9FIRM</name>
<dbReference type="KEGG" id="aacx:DEACI_3943"/>
<evidence type="ECO:0000313" key="3">
    <source>
        <dbReference type="Proteomes" id="UP001071230"/>
    </source>
</evidence>
<evidence type="ECO:0000313" key="1">
    <source>
        <dbReference type="EMBL" id="CAA7603120.1"/>
    </source>
</evidence>
<accession>A0A8S0X790</accession>
<dbReference type="EMBL" id="LR746496">
    <property type="protein sequence ID" value="CAA7603120.1"/>
    <property type="molecule type" value="Genomic_DNA"/>
</dbReference>
<dbReference type="EMBL" id="CDGJ01000002">
    <property type="protein sequence ID" value="CEJ05642.1"/>
    <property type="molecule type" value="Genomic_DNA"/>
</dbReference>
<evidence type="ECO:0000313" key="2">
    <source>
        <dbReference type="EMBL" id="CEJ05642.1"/>
    </source>
</evidence>